<organism evidence="2 3">
    <name type="scientific">Tanacetum coccineum</name>
    <dbReference type="NCBI Taxonomy" id="301880"/>
    <lineage>
        <taxon>Eukaryota</taxon>
        <taxon>Viridiplantae</taxon>
        <taxon>Streptophyta</taxon>
        <taxon>Embryophyta</taxon>
        <taxon>Tracheophyta</taxon>
        <taxon>Spermatophyta</taxon>
        <taxon>Magnoliopsida</taxon>
        <taxon>eudicotyledons</taxon>
        <taxon>Gunneridae</taxon>
        <taxon>Pentapetalae</taxon>
        <taxon>asterids</taxon>
        <taxon>campanulids</taxon>
        <taxon>Asterales</taxon>
        <taxon>Asteraceae</taxon>
        <taxon>Asteroideae</taxon>
        <taxon>Anthemideae</taxon>
        <taxon>Anthemidinae</taxon>
        <taxon>Tanacetum</taxon>
    </lineage>
</organism>
<keyword evidence="3" id="KW-1185">Reference proteome</keyword>
<evidence type="ECO:0000256" key="1">
    <source>
        <dbReference type="SAM" id="MobiDB-lite"/>
    </source>
</evidence>
<proteinExistence type="predicted"/>
<name>A0ABQ5DHZ9_9ASTR</name>
<dbReference type="Proteomes" id="UP001151760">
    <property type="component" value="Unassembled WGS sequence"/>
</dbReference>
<accession>A0ABQ5DHZ9</accession>
<dbReference type="EMBL" id="BQNB010015319">
    <property type="protein sequence ID" value="GJT38635.1"/>
    <property type="molecule type" value="Genomic_DNA"/>
</dbReference>
<gene>
    <name evidence="2" type="ORF">Tco_0938500</name>
</gene>
<evidence type="ECO:0000313" key="2">
    <source>
        <dbReference type="EMBL" id="GJT38635.1"/>
    </source>
</evidence>
<comment type="caution">
    <text evidence="2">The sequence shown here is derived from an EMBL/GenBank/DDBJ whole genome shotgun (WGS) entry which is preliminary data.</text>
</comment>
<feature type="compositionally biased region" description="Acidic residues" evidence="1">
    <location>
        <begin position="53"/>
        <end position="69"/>
    </location>
</feature>
<feature type="region of interest" description="Disordered" evidence="1">
    <location>
        <begin position="1"/>
        <end position="69"/>
    </location>
</feature>
<protein>
    <submittedName>
        <fullName evidence="2">Uncharacterized protein</fullName>
    </submittedName>
</protein>
<sequence length="283" mass="31383">MEAYEPEAPLSPVHAPEYSEYLAPSDDDIAPAEDQPLPASPIALSPGYITDSEPIEDGLEEDPEIDPVDYETEPFETDEAVATPPPLVSPHTYAVAPIPPSPPPSPLSPLLSPLPRIPSLSLMLPLPTRRDIILEADIPLQKRARYTALSQKFEIGESSAVAAARQPVPTLAQGTELNFMTALEEVKESVADMATRHRQDSEEIYTRHQDAQDDRALLWTRSSTLARERQYYRHIAIAETRALQQKRRDDHDMWTRAIGRIQTLEIARDPEHLDGPGDASSSC</sequence>
<reference evidence="2" key="1">
    <citation type="journal article" date="2022" name="Int. J. Mol. Sci.">
        <title>Draft Genome of Tanacetum Coccineum: Genomic Comparison of Closely Related Tanacetum-Family Plants.</title>
        <authorList>
            <person name="Yamashiro T."/>
            <person name="Shiraishi A."/>
            <person name="Nakayama K."/>
            <person name="Satake H."/>
        </authorList>
    </citation>
    <scope>NUCLEOTIDE SEQUENCE</scope>
</reference>
<reference evidence="2" key="2">
    <citation type="submission" date="2022-01" db="EMBL/GenBank/DDBJ databases">
        <authorList>
            <person name="Yamashiro T."/>
            <person name="Shiraishi A."/>
            <person name="Satake H."/>
            <person name="Nakayama K."/>
        </authorList>
    </citation>
    <scope>NUCLEOTIDE SEQUENCE</scope>
</reference>
<evidence type="ECO:0000313" key="3">
    <source>
        <dbReference type="Proteomes" id="UP001151760"/>
    </source>
</evidence>